<dbReference type="InterPro" id="IPR036291">
    <property type="entry name" value="NAD(P)-bd_dom_sf"/>
</dbReference>
<organism evidence="18 19">
    <name type="scientific">Marivita hallyeonensis</name>
    <dbReference type="NCBI Taxonomy" id="996342"/>
    <lineage>
        <taxon>Bacteria</taxon>
        <taxon>Pseudomonadati</taxon>
        <taxon>Pseudomonadota</taxon>
        <taxon>Alphaproteobacteria</taxon>
        <taxon>Rhodobacterales</taxon>
        <taxon>Roseobacteraceae</taxon>
        <taxon>Marivita</taxon>
    </lineage>
</organism>
<feature type="binding site" evidence="10">
    <location>
        <position position="47"/>
    </location>
    <ligand>
        <name>NADPH</name>
        <dbReference type="ChEBI" id="CHEBI:57783"/>
    </ligand>
</feature>
<dbReference type="EMBL" id="FQXC01000003">
    <property type="protein sequence ID" value="SHH58341.1"/>
    <property type="molecule type" value="Genomic_DNA"/>
</dbReference>
<keyword evidence="4 10" id="KW-0521">NADP</keyword>
<comment type="caution">
    <text evidence="10">Lacks conserved residue(s) required for the propagation of feature annotation.</text>
</comment>
<evidence type="ECO:0000256" key="13">
    <source>
        <dbReference type="PIRSR" id="PIRSR000114-3"/>
    </source>
</evidence>
<dbReference type="GO" id="GO:0141153">
    <property type="term" value="F:glycerol-3-phosphate dehydrogenase (NADP+) activity"/>
    <property type="evidence" value="ECO:0007669"/>
    <property type="project" value="RHEA"/>
</dbReference>
<dbReference type="NCBIfam" id="NF000940">
    <property type="entry name" value="PRK00094.1-2"/>
    <property type="match status" value="1"/>
</dbReference>
<comment type="catalytic activity">
    <reaction evidence="10">
        <text>sn-glycerol 3-phosphate + NAD(+) = dihydroxyacetone phosphate + NADH + H(+)</text>
        <dbReference type="Rhea" id="RHEA:11092"/>
        <dbReference type="ChEBI" id="CHEBI:15378"/>
        <dbReference type="ChEBI" id="CHEBI:57540"/>
        <dbReference type="ChEBI" id="CHEBI:57597"/>
        <dbReference type="ChEBI" id="CHEBI:57642"/>
        <dbReference type="ChEBI" id="CHEBI:57945"/>
        <dbReference type="EC" id="1.1.1.94"/>
    </reaction>
</comment>
<feature type="binding site" evidence="10">
    <location>
        <position position="183"/>
    </location>
    <ligand>
        <name>sn-glycerol 3-phosphate</name>
        <dbReference type="ChEBI" id="CHEBI:57597"/>
    </ligand>
</feature>
<comment type="similarity">
    <text evidence="1 10 14">Belongs to the NAD-dependent glycerol-3-phosphate dehydrogenase family.</text>
</comment>
<feature type="binding site" evidence="10">
    <location>
        <position position="100"/>
    </location>
    <ligand>
        <name>NADPH</name>
        <dbReference type="ChEBI" id="CHEBI:57783"/>
    </ligand>
</feature>
<feature type="domain" description="Glycerol-3-phosphate dehydrogenase NAD-dependent N-terminal" evidence="16">
    <location>
        <begin position="2"/>
        <end position="151"/>
    </location>
</feature>
<dbReference type="NCBIfam" id="NF000942">
    <property type="entry name" value="PRK00094.1-4"/>
    <property type="match status" value="1"/>
</dbReference>
<feature type="binding site" evidence="10">
    <location>
        <position position="268"/>
    </location>
    <ligand>
        <name>NADPH</name>
        <dbReference type="ChEBI" id="CHEBI:57783"/>
    </ligand>
</feature>
<feature type="active site" description="Proton acceptor" evidence="10 11">
    <location>
        <position position="183"/>
    </location>
</feature>
<evidence type="ECO:0000256" key="14">
    <source>
        <dbReference type="RuleBase" id="RU000437"/>
    </source>
</evidence>
<feature type="domain" description="Glycerol-3-phosphate dehydrogenase NAD-dependent C-terminal" evidence="17">
    <location>
        <begin position="172"/>
        <end position="307"/>
    </location>
</feature>
<feature type="binding site" evidence="10">
    <location>
        <position position="248"/>
    </location>
    <ligand>
        <name>sn-glycerol 3-phosphate</name>
        <dbReference type="ChEBI" id="CHEBI:57597"/>
    </ligand>
</feature>
<dbReference type="Gene3D" id="3.40.50.720">
    <property type="entry name" value="NAD(P)-binding Rossmann-like Domain"/>
    <property type="match status" value="1"/>
</dbReference>
<evidence type="ECO:0000313" key="19">
    <source>
        <dbReference type="Proteomes" id="UP000184221"/>
    </source>
</evidence>
<feature type="binding site" evidence="10">
    <location>
        <position position="247"/>
    </location>
    <ligand>
        <name>NADPH</name>
        <dbReference type="ChEBI" id="CHEBI:57783"/>
    </ligand>
</feature>
<dbReference type="OrthoDB" id="9812273at2"/>
<dbReference type="GO" id="GO:0046167">
    <property type="term" value="P:glycerol-3-phosphate biosynthetic process"/>
    <property type="evidence" value="ECO:0007669"/>
    <property type="project" value="UniProtKB-UniRule"/>
</dbReference>
<evidence type="ECO:0000256" key="2">
    <source>
        <dbReference type="ARBA" id="ARBA00022516"/>
    </source>
</evidence>
<dbReference type="RefSeq" id="WP_072777890.1">
    <property type="nucleotide sequence ID" value="NZ_FQXC01000003.1"/>
</dbReference>
<evidence type="ECO:0000256" key="3">
    <source>
        <dbReference type="ARBA" id="ARBA00022741"/>
    </source>
</evidence>
<gene>
    <name evidence="10" type="primary">gpsA</name>
    <name evidence="18" type="ORF">SAMN05443551_2500</name>
</gene>
<dbReference type="PANTHER" id="PTHR11728:SF1">
    <property type="entry name" value="GLYCEROL-3-PHOSPHATE DEHYDROGENASE [NAD(+)] 2, CHLOROPLASTIC"/>
    <property type="match status" value="1"/>
</dbReference>
<keyword evidence="9 10" id="KW-1208">Phospholipid metabolism</keyword>
<dbReference type="Proteomes" id="UP000184221">
    <property type="component" value="Unassembled WGS sequence"/>
</dbReference>
<dbReference type="Gene3D" id="1.10.1040.10">
    <property type="entry name" value="N-(1-d-carboxylethyl)-l-norvaline Dehydrogenase, domain 2"/>
    <property type="match status" value="1"/>
</dbReference>
<feature type="binding site" evidence="10">
    <location>
        <position position="246"/>
    </location>
    <ligand>
        <name>sn-glycerol 3-phosphate</name>
        <dbReference type="ChEBI" id="CHEBI:57597"/>
    </ligand>
</feature>
<evidence type="ECO:0000259" key="17">
    <source>
        <dbReference type="Pfam" id="PF07479"/>
    </source>
</evidence>
<protein>
    <recommendedName>
        <fullName evidence="10">Glycerol-3-phosphate dehydrogenase [NAD(P)+]</fullName>
        <ecNumber evidence="10">1.1.1.94</ecNumber>
    </recommendedName>
    <alternativeName>
        <fullName evidence="10">NAD(P)(+)-dependent glycerol-3-phosphate dehydrogenase</fullName>
    </alternativeName>
    <alternativeName>
        <fullName evidence="10">NAD(P)H-dependent dihydroxyacetone-phosphate reductase</fullName>
    </alternativeName>
</protein>
<keyword evidence="2 10" id="KW-0444">Lipid biosynthesis</keyword>
<dbReference type="STRING" id="996342.SAMN05443551_2500"/>
<dbReference type="GO" id="GO:0008654">
    <property type="term" value="P:phospholipid biosynthetic process"/>
    <property type="evidence" value="ECO:0007669"/>
    <property type="project" value="UniProtKB-KW"/>
</dbReference>
<reference evidence="18 19" key="1">
    <citation type="submission" date="2016-11" db="EMBL/GenBank/DDBJ databases">
        <authorList>
            <person name="Jaros S."/>
            <person name="Januszkiewicz K."/>
            <person name="Wedrychowicz H."/>
        </authorList>
    </citation>
    <scope>NUCLEOTIDE SEQUENCE [LARGE SCALE GENOMIC DNA]</scope>
    <source>
        <strain evidence="18 19">DSM 29431</strain>
    </source>
</reference>
<dbReference type="InterPro" id="IPR006168">
    <property type="entry name" value="G3P_DH_NAD-dep"/>
</dbReference>
<evidence type="ECO:0000256" key="1">
    <source>
        <dbReference type="ARBA" id="ARBA00011009"/>
    </source>
</evidence>
<keyword evidence="8 10" id="KW-0594">Phospholipid biosynthesis</keyword>
<dbReference type="HAMAP" id="MF_00394">
    <property type="entry name" value="NAD_Glyc3P_dehydrog"/>
    <property type="match status" value="1"/>
</dbReference>
<dbReference type="InterPro" id="IPR008927">
    <property type="entry name" value="6-PGluconate_DH-like_C_sf"/>
</dbReference>
<dbReference type="Pfam" id="PF07479">
    <property type="entry name" value="NAD_Gly3P_dh_C"/>
    <property type="match status" value="1"/>
</dbReference>
<evidence type="ECO:0000256" key="8">
    <source>
        <dbReference type="ARBA" id="ARBA00023209"/>
    </source>
</evidence>
<dbReference type="PRINTS" id="PR00077">
    <property type="entry name" value="GPDHDRGNASE"/>
</dbReference>
<feature type="binding site" evidence="13">
    <location>
        <begin position="6"/>
        <end position="11"/>
    </location>
    <ligand>
        <name>NAD(+)</name>
        <dbReference type="ChEBI" id="CHEBI:57540"/>
    </ligand>
</feature>
<accession>A0A1M5U618</accession>
<comment type="subcellular location">
    <subcellularLocation>
        <location evidence="10">Cytoplasm</location>
    </subcellularLocation>
</comment>
<evidence type="ECO:0000256" key="6">
    <source>
        <dbReference type="ARBA" id="ARBA00023027"/>
    </source>
</evidence>
<dbReference type="InterPro" id="IPR013328">
    <property type="entry name" value="6PGD_dom2"/>
</dbReference>
<dbReference type="FunFam" id="3.40.50.720:FF:000019">
    <property type="entry name" value="Glycerol-3-phosphate dehydrogenase [NAD(P)+]"/>
    <property type="match status" value="1"/>
</dbReference>
<dbReference type="EC" id="1.1.1.94" evidence="10"/>
<keyword evidence="7 10" id="KW-0443">Lipid metabolism</keyword>
<dbReference type="InterPro" id="IPR006109">
    <property type="entry name" value="G3P_DH_NAD-dep_C"/>
</dbReference>
<dbReference type="GO" id="GO:0046168">
    <property type="term" value="P:glycerol-3-phosphate catabolic process"/>
    <property type="evidence" value="ECO:0007669"/>
    <property type="project" value="InterPro"/>
</dbReference>
<dbReference type="SUPFAM" id="SSF51735">
    <property type="entry name" value="NAD(P)-binding Rossmann-fold domains"/>
    <property type="match status" value="1"/>
</dbReference>
<evidence type="ECO:0000256" key="5">
    <source>
        <dbReference type="ARBA" id="ARBA00023002"/>
    </source>
</evidence>
<dbReference type="Pfam" id="PF01210">
    <property type="entry name" value="NAD_Gly3P_dh_N"/>
    <property type="match status" value="1"/>
</dbReference>
<dbReference type="PIRSF" id="PIRSF000114">
    <property type="entry name" value="Glycerol-3-P_dh"/>
    <property type="match status" value="1"/>
</dbReference>
<evidence type="ECO:0000256" key="9">
    <source>
        <dbReference type="ARBA" id="ARBA00023264"/>
    </source>
</evidence>
<feature type="binding site" evidence="10">
    <location>
        <position position="10"/>
    </location>
    <ligand>
        <name>NADPH</name>
        <dbReference type="ChEBI" id="CHEBI:57783"/>
    </ligand>
</feature>
<feature type="binding site" evidence="10">
    <location>
        <position position="247"/>
    </location>
    <ligand>
        <name>sn-glycerol 3-phosphate</name>
        <dbReference type="ChEBI" id="CHEBI:57597"/>
    </ligand>
</feature>
<name>A0A1M5U618_9RHOB</name>
<evidence type="ECO:0000256" key="7">
    <source>
        <dbReference type="ARBA" id="ARBA00023098"/>
    </source>
</evidence>
<dbReference type="PANTHER" id="PTHR11728">
    <property type="entry name" value="GLYCEROL-3-PHOSPHATE DEHYDROGENASE"/>
    <property type="match status" value="1"/>
</dbReference>
<dbReference type="AlphaFoldDB" id="A0A1M5U618"/>
<evidence type="ECO:0000256" key="10">
    <source>
        <dbReference type="HAMAP-Rule" id="MF_00394"/>
    </source>
</evidence>
<feature type="binding site" evidence="13">
    <location>
        <position position="247"/>
    </location>
    <ligand>
        <name>NAD(+)</name>
        <dbReference type="ChEBI" id="CHEBI:57540"/>
    </ligand>
</feature>
<feature type="binding site" evidence="10">
    <location>
        <position position="128"/>
    </location>
    <ligand>
        <name>sn-glycerol 3-phosphate</name>
        <dbReference type="ChEBI" id="CHEBI:57597"/>
    </ligand>
</feature>
<feature type="binding site" evidence="10">
    <location>
        <position position="132"/>
    </location>
    <ligand>
        <name>NADPH</name>
        <dbReference type="ChEBI" id="CHEBI:57783"/>
    </ligand>
</feature>
<proteinExistence type="inferred from homology"/>
<keyword evidence="5 10" id="KW-0560">Oxidoreductase</keyword>
<evidence type="ECO:0000256" key="15">
    <source>
        <dbReference type="RuleBase" id="RU000439"/>
    </source>
</evidence>
<feature type="binding site" evidence="13">
    <location>
        <position position="132"/>
    </location>
    <ligand>
        <name>NAD(+)</name>
        <dbReference type="ChEBI" id="CHEBI:57540"/>
    </ligand>
</feature>
<dbReference type="GO" id="GO:0006650">
    <property type="term" value="P:glycerophospholipid metabolic process"/>
    <property type="evidence" value="ECO:0007669"/>
    <property type="project" value="UniProtKB-UniRule"/>
</dbReference>
<sequence>MIGVVGAGAFGTALAIALSKTGKDIVLWARSDRQAHEMAELRCNRVYLPDAPFPDGLRVTSDLNEVTAATTLLLAVPLQHLRGVVDLLSPGDTPLVACCKGIELASGKGPTGIIADTRRDQTAAVLTGPSFAADIAIGRPTALTLACADDTASASLQSTLTTPSLRLYRTTDTIGAELGGALKNVMAIACGAVMGAGLGDSARAATLTRGFAEMQRIGSVFGARPETLSGLSGLGDLVLTCTSELSRNYRFGLSLGRREAFDPKTTVEGAATAKAMLQIARDANLDVPITKTVTALIDGDTQIPEAIAELMQRPLKEE</sequence>
<keyword evidence="19" id="KW-1185">Reference proteome</keyword>
<evidence type="ECO:0000259" key="16">
    <source>
        <dbReference type="Pfam" id="PF01210"/>
    </source>
</evidence>
<dbReference type="GO" id="GO:0005975">
    <property type="term" value="P:carbohydrate metabolic process"/>
    <property type="evidence" value="ECO:0007669"/>
    <property type="project" value="InterPro"/>
</dbReference>
<dbReference type="GO" id="GO:0141152">
    <property type="term" value="F:glycerol-3-phosphate dehydrogenase (NAD+) activity"/>
    <property type="evidence" value="ECO:0007669"/>
    <property type="project" value="RHEA"/>
</dbReference>
<evidence type="ECO:0000256" key="12">
    <source>
        <dbReference type="PIRSR" id="PIRSR000114-2"/>
    </source>
</evidence>
<dbReference type="SUPFAM" id="SSF48179">
    <property type="entry name" value="6-phosphogluconate dehydrogenase C-terminal domain-like"/>
    <property type="match status" value="1"/>
</dbReference>
<evidence type="ECO:0000256" key="4">
    <source>
        <dbReference type="ARBA" id="ARBA00022857"/>
    </source>
</evidence>
<evidence type="ECO:0000313" key="18">
    <source>
        <dbReference type="EMBL" id="SHH58341.1"/>
    </source>
</evidence>
<dbReference type="PROSITE" id="PS00957">
    <property type="entry name" value="NAD_G3PDH"/>
    <property type="match status" value="1"/>
</dbReference>
<feature type="binding site" evidence="10">
    <location>
        <position position="100"/>
    </location>
    <ligand>
        <name>sn-glycerol 3-phosphate</name>
        <dbReference type="ChEBI" id="CHEBI:57597"/>
    </ligand>
</feature>
<feature type="binding site" evidence="10">
    <location>
        <position position="30"/>
    </location>
    <ligand>
        <name>NADPH</name>
        <dbReference type="ChEBI" id="CHEBI:57783"/>
    </ligand>
</feature>
<dbReference type="InterPro" id="IPR011128">
    <property type="entry name" value="G3P_DH_NAD-dep_N"/>
</dbReference>
<keyword evidence="10" id="KW-0963">Cytoplasm</keyword>
<dbReference type="GO" id="GO:0051287">
    <property type="term" value="F:NAD binding"/>
    <property type="evidence" value="ECO:0007669"/>
    <property type="project" value="InterPro"/>
</dbReference>
<feature type="binding site" evidence="10">
    <location>
        <position position="130"/>
    </location>
    <ligand>
        <name>sn-glycerol 3-phosphate</name>
        <dbReference type="ChEBI" id="CHEBI:57597"/>
    </ligand>
</feature>
<comment type="pathway">
    <text evidence="10">Membrane lipid metabolism; glycerophospholipid metabolism.</text>
</comment>
<feature type="binding site" evidence="10">
    <location>
        <position position="236"/>
    </location>
    <ligand>
        <name>sn-glycerol 3-phosphate</name>
        <dbReference type="ChEBI" id="CHEBI:57597"/>
    </ligand>
</feature>
<evidence type="ECO:0000256" key="11">
    <source>
        <dbReference type="PIRSR" id="PIRSR000114-1"/>
    </source>
</evidence>
<dbReference type="GO" id="GO:0005829">
    <property type="term" value="C:cytosol"/>
    <property type="evidence" value="ECO:0007669"/>
    <property type="project" value="TreeGrafter"/>
</dbReference>
<keyword evidence="6 10" id="KW-0520">NAD</keyword>
<feature type="binding site" evidence="12">
    <location>
        <begin position="247"/>
        <end position="248"/>
    </location>
    <ligand>
        <name>substrate</name>
    </ligand>
</feature>
<comment type="function">
    <text evidence="10">Catalyzes the reduction of the glycolytic intermediate dihydroxyacetone phosphate (DHAP) to sn-glycerol 3-phosphate (G3P), the key precursor for phospholipid synthesis.</text>
</comment>
<comment type="catalytic activity">
    <reaction evidence="10 15">
        <text>sn-glycerol 3-phosphate + NADP(+) = dihydroxyacetone phosphate + NADPH + H(+)</text>
        <dbReference type="Rhea" id="RHEA:11096"/>
        <dbReference type="ChEBI" id="CHEBI:15378"/>
        <dbReference type="ChEBI" id="CHEBI:57597"/>
        <dbReference type="ChEBI" id="CHEBI:57642"/>
        <dbReference type="ChEBI" id="CHEBI:57783"/>
        <dbReference type="ChEBI" id="CHEBI:58349"/>
        <dbReference type="EC" id="1.1.1.94"/>
    </reaction>
</comment>
<feature type="binding site" evidence="12">
    <location>
        <position position="100"/>
    </location>
    <ligand>
        <name>substrate</name>
    </ligand>
</feature>
<keyword evidence="3 10" id="KW-0547">Nucleotide-binding</keyword>
<dbReference type="UniPathway" id="UPA00940"/>